<dbReference type="InterPro" id="IPR050833">
    <property type="entry name" value="Poly_Biosynth_Transport"/>
</dbReference>
<evidence type="ECO:0000313" key="8">
    <source>
        <dbReference type="EMBL" id="MCW3170517.1"/>
    </source>
</evidence>
<feature type="transmembrane region" description="Helical" evidence="7">
    <location>
        <begin position="415"/>
        <end position="435"/>
    </location>
</feature>
<feature type="transmembrane region" description="Helical" evidence="7">
    <location>
        <begin position="291"/>
        <end position="315"/>
    </location>
</feature>
<keyword evidence="6 7" id="KW-0472">Membrane</keyword>
<evidence type="ECO:0000256" key="5">
    <source>
        <dbReference type="ARBA" id="ARBA00022989"/>
    </source>
</evidence>
<feature type="transmembrane region" description="Helical" evidence="7">
    <location>
        <begin position="210"/>
        <end position="231"/>
    </location>
</feature>
<proteinExistence type="inferred from homology"/>
<protein>
    <submittedName>
        <fullName evidence="8">Lipopolysaccharide biosynthesis protein</fullName>
    </submittedName>
</protein>
<keyword evidence="5 7" id="KW-1133">Transmembrane helix</keyword>
<evidence type="ECO:0000256" key="2">
    <source>
        <dbReference type="ARBA" id="ARBA00007430"/>
    </source>
</evidence>
<feature type="transmembrane region" description="Helical" evidence="7">
    <location>
        <begin position="170"/>
        <end position="189"/>
    </location>
</feature>
<dbReference type="PANTHER" id="PTHR30250:SF10">
    <property type="entry name" value="LIPOPOLYSACCHARIDE BIOSYNTHESIS PROTEIN WZXC"/>
    <property type="match status" value="1"/>
</dbReference>
<keyword evidence="4 7" id="KW-0812">Transmembrane</keyword>
<feature type="transmembrane region" description="Helical" evidence="7">
    <location>
        <begin position="79"/>
        <end position="103"/>
    </location>
</feature>
<name>A0ABT3I3C3_9FLAO</name>
<feature type="transmembrane region" description="Helical" evidence="7">
    <location>
        <begin position="147"/>
        <end position="164"/>
    </location>
</feature>
<dbReference type="Pfam" id="PF13440">
    <property type="entry name" value="Polysacc_synt_3"/>
    <property type="match status" value="1"/>
</dbReference>
<comment type="similarity">
    <text evidence="2">Belongs to the polysaccharide synthase family.</text>
</comment>
<reference evidence="8" key="1">
    <citation type="submission" date="2022-10" db="EMBL/GenBank/DDBJ databases">
        <title>Chryseobacterium babae sp. nov. isolated from the gut of the beetle Oryctes rhinoceros, and Chryseobacterium kimseyorum sp. nov., isolated from a stick insect rearing cage.</title>
        <authorList>
            <person name="Shelomi M."/>
            <person name="Han C.-J."/>
            <person name="Chen W.-M."/>
            <person name="Chen H.-K."/>
            <person name="Liaw S.-J."/>
            <person name="Muhle E."/>
            <person name="Clermont D."/>
        </authorList>
    </citation>
    <scope>NUCLEOTIDE SEQUENCE</scope>
    <source>
        <strain evidence="8">09-1422</strain>
    </source>
</reference>
<feature type="transmembrane region" description="Helical" evidence="7">
    <location>
        <begin position="43"/>
        <end position="67"/>
    </location>
</feature>
<feature type="transmembrane region" description="Helical" evidence="7">
    <location>
        <begin position="12"/>
        <end position="37"/>
    </location>
</feature>
<evidence type="ECO:0000256" key="7">
    <source>
        <dbReference type="SAM" id="Phobius"/>
    </source>
</evidence>
<feature type="transmembrane region" description="Helical" evidence="7">
    <location>
        <begin position="251"/>
        <end position="270"/>
    </location>
</feature>
<evidence type="ECO:0000256" key="6">
    <source>
        <dbReference type="ARBA" id="ARBA00023136"/>
    </source>
</evidence>
<evidence type="ECO:0000256" key="1">
    <source>
        <dbReference type="ARBA" id="ARBA00004651"/>
    </source>
</evidence>
<dbReference type="PANTHER" id="PTHR30250">
    <property type="entry name" value="PST FAMILY PREDICTED COLANIC ACID TRANSPORTER"/>
    <property type="match status" value="1"/>
</dbReference>
<keyword evidence="9" id="KW-1185">Reference proteome</keyword>
<organism evidence="8 9">
    <name type="scientific">Chryseobacterium kimseyorum</name>
    <dbReference type="NCBI Taxonomy" id="2984028"/>
    <lineage>
        <taxon>Bacteria</taxon>
        <taxon>Pseudomonadati</taxon>
        <taxon>Bacteroidota</taxon>
        <taxon>Flavobacteriia</taxon>
        <taxon>Flavobacteriales</taxon>
        <taxon>Weeksellaceae</taxon>
        <taxon>Chryseobacterium group</taxon>
        <taxon>Chryseobacterium</taxon>
    </lineage>
</organism>
<dbReference type="EMBL" id="JAPDHW010000021">
    <property type="protein sequence ID" value="MCW3170517.1"/>
    <property type="molecule type" value="Genomic_DNA"/>
</dbReference>
<dbReference type="Proteomes" id="UP001163731">
    <property type="component" value="Unassembled WGS sequence"/>
</dbReference>
<keyword evidence="3" id="KW-1003">Cell membrane</keyword>
<feature type="transmembrane region" description="Helical" evidence="7">
    <location>
        <begin position="441"/>
        <end position="462"/>
    </location>
</feature>
<feature type="transmembrane region" description="Helical" evidence="7">
    <location>
        <begin position="363"/>
        <end position="380"/>
    </location>
</feature>
<evidence type="ECO:0000256" key="4">
    <source>
        <dbReference type="ARBA" id="ARBA00022692"/>
    </source>
</evidence>
<evidence type="ECO:0000313" key="9">
    <source>
        <dbReference type="Proteomes" id="UP001163731"/>
    </source>
</evidence>
<feature type="transmembrane region" description="Helical" evidence="7">
    <location>
        <begin position="386"/>
        <end position="403"/>
    </location>
</feature>
<dbReference type="RefSeq" id="WP_264751655.1">
    <property type="nucleotide sequence ID" value="NZ_JAPDHW010000021.1"/>
</dbReference>
<gene>
    <name evidence="8" type="ORF">OMO38_18470</name>
</gene>
<feature type="transmembrane region" description="Helical" evidence="7">
    <location>
        <begin position="115"/>
        <end position="135"/>
    </location>
</feature>
<evidence type="ECO:0000256" key="3">
    <source>
        <dbReference type="ARBA" id="ARBA00022475"/>
    </source>
</evidence>
<sequence>MSLKKQAVSGMIWTYSQQFGSQFITFMVSLVLTRLILPEEFGLIGMITIFMGIGTALFDGGLTSSLIRSKDLNQDDYSTVFYFNFAGSILMYLILFFSAPLIANFYHQPALTNLTRVYGITFIFAAFGAVQNTILTRDLKFKKQAMISLPAIILSSLLGLLMAYHDYGVWSLVGTALMNALLTSLFLWFSSSWYPTLIFSSKKFHTHFHYGYKLTLSSVLDIIFTNIYQIVIGRFYSAAQVGYYTRANSLMMLPVGNVSAALNRVVFPLFAQVQNDIPRFKKAYKQIMQMVLFIITPVIVIMAFLAEPLIVLLFGNNWLPVVPIFQIICFTGILYPIHLYNLLVLQVKGRSDLFLTLEIIKKILLALILATSFFFGFYALLWGQLIFSILALMINTHFAGRMLNYNTFEQLKDIFPIFLFTIPMGVTIYFSNYFLTDYNLLIQLMVGGSVGTISYFGSAWLFKFETINDIKNLIQKK</sequence>
<comment type="subcellular location">
    <subcellularLocation>
        <location evidence="1">Cell membrane</location>
        <topology evidence="1">Multi-pass membrane protein</topology>
    </subcellularLocation>
</comment>
<feature type="transmembrane region" description="Helical" evidence="7">
    <location>
        <begin position="321"/>
        <end position="343"/>
    </location>
</feature>
<dbReference type="CDD" id="cd13127">
    <property type="entry name" value="MATE_tuaB_like"/>
    <property type="match status" value="1"/>
</dbReference>
<accession>A0ABT3I3C3</accession>
<comment type="caution">
    <text evidence="8">The sequence shown here is derived from an EMBL/GenBank/DDBJ whole genome shotgun (WGS) entry which is preliminary data.</text>
</comment>